<evidence type="ECO:0000313" key="2">
    <source>
        <dbReference type="Proteomes" id="UP000178946"/>
    </source>
</evidence>
<dbReference type="AlphaFoldDB" id="A0A1F8DPU7"/>
<accession>A0A1F8DPU7</accession>
<reference evidence="1 2" key="1">
    <citation type="journal article" date="2016" name="Nat. Commun.">
        <title>Thousands of microbial genomes shed light on interconnected biogeochemical processes in an aquifer system.</title>
        <authorList>
            <person name="Anantharaman K."/>
            <person name="Brown C.T."/>
            <person name="Hug L.A."/>
            <person name="Sharon I."/>
            <person name="Castelle C.J."/>
            <person name="Probst A.J."/>
            <person name="Thomas B.C."/>
            <person name="Singh A."/>
            <person name="Wilkins M.J."/>
            <person name="Karaoz U."/>
            <person name="Brodie E.L."/>
            <person name="Williams K.H."/>
            <person name="Hubbard S.S."/>
            <person name="Banfield J.F."/>
        </authorList>
    </citation>
    <scope>NUCLEOTIDE SEQUENCE [LARGE SCALE GENOMIC DNA]</scope>
</reference>
<evidence type="ECO:0000313" key="1">
    <source>
        <dbReference type="EMBL" id="OGM90647.1"/>
    </source>
</evidence>
<dbReference type="EMBL" id="MGIR01000010">
    <property type="protein sequence ID" value="OGM90647.1"/>
    <property type="molecule type" value="Genomic_DNA"/>
</dbReference>
<proteinExistence type="predicted"/>
<sequence>MPIKVKRKEGETSSSLIFRFTKRVQHSGVLKESKKRRFHSRSQNRTKRLVSALYRERKKAEMEKMRKMGLL</sequence>
<evidence type="ECO:0008006" key="3">
    <source>
        <dbReference type="Google" id="ProtNLM"/>
    </source>
</evidence>
<name>A0A1F8DPU7_9BACT</name>
<comment type="caution">
    <text evidence="1">The sequence shown here is derived from an EMBL/GenBank/DDBJ whole genome shotgun (WGS) entry which is preliminary data.</text>
</comment>
<protein>
    <recommendedName>
        <fullName evidence="3">30S ribosomal protein S21</fullName>
    </recommendedName>
</protein>
<dbReference type="STRING" id="1802557.A3A20_00885"/>
<dbReference type="Proteomes" id="UP000178946">
    <property type="component" value="Unassembled WGS sequence"/>
</dbReference>
<organism evidence="1 2">
    <name type="scientific">Candidatus Wolfebacteria bacterium RIFCSPLOWO2_01_FULL_45_19</name>
    <dbReference type="NCBI Taxonomy" id="1802557"/>
    <lineage>
        <taxon>Bacteria</taxon>
        <taxon>Candidatus Wolfeibacteriota</taxon>
    </lineage>
</organism>
<gene>
    <name evidence="1" type="ORF">A3A20_00885</name>
</gene>